<accession>A0ABP8YIH3</accession>
<dbReference type="Proteomes" id="UP001500956">
    <property type="component" value="Unassembled WGS sequence"/>
</dbReference>
<protein>
    <submittedName>
        <fullName evidence="1">Uncharacterized protein</fullName>
    </submittedName>
</protein>
<keyword evidence="2" id="KW-1185">Reference proteome</keyword>
<name>A0ABP8YIH3_9MICO</name>
<sequence length="56" mass="5685">MRTPVGIFNPQAIAAKLADHRAQTTASLDPTGWDLSAGPLRAMALGADRSPSGAPG</sequence>
<organism evidence="1 2">
    <name type="scientific">Isoptericola chiayiensis</name>
    <dbReference type="NCBI Taxonomy" id="579446"/>
    <lineage>
        <taxon>Bacteria</taxon>
        <taxon>Bacillati</taxon>
        <taxon>Actinomycetota</taxon>
        <taxon>Actinomycetes</taxon>
        <taxon>Micrococcales</taxon>
        <taxon>Promicromonosporaceae</taxon>
        <taxon>Isoptericola</taxon>
    </lineage>
</organism>
<reference evidence="2" key="1">
    <citation type="journal article" date="2019" name="Int. J. Syst. Evol. Microbiol.">
        <title>The Global Catalogue of Microorganisms (GCM) 10K type strain sequencing project: providing services to taxonomists for standard genome sequencing and annotation.</title>
        <authorList>
            <consortium name="The Broad Institute Genomics Platform"/>
            <consortium name="The Broad Institute Genome Sequencing Center for Infectious Disease"/>
            <person name="Wu L."/>
            <person name="Ma J."/>
        </authorList>
    </citation>
    <scope>NUCLEOTIDE SEQUENCE [LARGE SCALE GENOMIC DNA]</scope>
    <source>
        <strain evidence="2">JCM 18063</strain>
    </source>
</reference>
<evidence type="ECO:0000313" key="1">
    <source>
        <dbReference type="EMBL" id="GAA4729899.1"/>
    </source>
</evidence>
<dbReference type="EMBL" id="BAABID010000009">
    <property type="protein sequence ID" value="GAA4729899.1"/>
    <property type="molecule type" value="Genomic_DNA"/>
</dbReference>
<evidence type="ECO:0000313" key="2">
    <source>
        <dbReference type="Proteomes" id="UP001500956"/>
    </source>
</evidence>
<comment type="caution">
    <text evidence="1">The sequence shown here is derived from an EMBL/GenBank/DDBJ whole genome shotgun (WGS) entry which is preliminary data.</text>
</comment>
<gene>
    <name evidence="1" type="ORF">GCM10023216_21900</name>
</gene>
<proteinExistence type="predicted"/>